<evidence type="ECO:0000313" key="1">
    <source>
        <dbReference type="EMBL" id="OOQ61966.1"/>
    </source>
</evidence>
<dbReference type="OrthoDB" id="798681at2"/>
<dbReference type="RefSeq" id="WP_078346152.1">
    <property type="nucleotide sequence ID" value="NZ_MBTF01000001.1"/>
</dbReference>
<keyword evidence="2" id="KW-1185">Reference proteome</keyword>
<dbReference type="EMBL" id="MBTF01000001">
    <property type="protein sequence ID" value="OOQ61966.1"/>
    <property type="molecule type" value="Genomic_DNA"/>
</dbReference>
<sequence>MGGTQFNITATLEGGSEMQYNVTHQDETFVVQTGAGTITLINNGDNSWSIVNGEISQELANTIGQAIEDHYNRNS</sequence>
<dbReference type="AlphaFoldDB" id="A0A1S9PLX1"/>
<comment type="caution">
    <text evidence="1">The sequence shown here is derived from an EMBL/GenBank/DDBJ whole genome shotgun (WGS) entry which is preliminary data.</text>
</comment>
<dbReference type="STRING" id="1792845.BC343_02600"/>
<reference evidence="1 2" key="1">
    <citation type="submission" date="2016-07" db="EMBL/GenBank/DDBJ databases">
        <title>Genomic analysis of zinc-resistant bacterium Mucilaginibacter pedocola TBZ30.</title>
        <authorList>
            <person name="Huang J."/>
            <person name="Tang J."/>
        </authorList>
    </citation>
    <scope>NUCLEOTIDE SEQUENCE [LARGE SCALE GENOMIC DNA]</scope>
    <source>
        <strain evidence="1 2">TBZ30</strain>
    </source>
</reference>
<dbReference type="Proteomes" id="UP000189739">
    <property type="component" value="Unassembled WGS sequence"/>
</dbReference>
<evidence type="ECO:0000313" key="2">
    <source>
        <dbReference type="Proteomes" id="UP000189739"/>
    </source>
</evidence>
<accession>A0A1S9PLX1</accession>
<protein>
    <submittedName>
        <fullName evidence="1">Uncharacterized protein</fullName>
    </submittedName>
</protein>
<name>A0A1S9PLX1_9SPHI</name>
<organism evidence="1 2">
    <name type="scientific">Mucilaginibacter pedocola</name>
    <dbReference type="NCBI Taxonomy" id="1792845"/>
    <lineage>
        <taxon>Bacteria</taxon>
        <taxon>Pseudomonadati</taxon>
        <taxon>Bacteroidota</taxon>
        <taxon>Sphingobacteriia</taxon>
        <taxon>Sphingobacteriales</taxon>
        <taxon>Sphingobacteriaceae</taxon>
        <taxon>Mucilaginibacter</taxon>
    </lineage>
</organism>
<proteinExistence type="predicted"/>
<gene>
    <name evidence="1" type="ORF">BC343_02600</name>
</gene>